<dbReference type="InterPro" id="IPR018060">
    <property type="entry name" value="HTH_AraC"/>
</dbReference>
<keyword evidence="6" id="KW-1185">Reference proteome</keyword>
<dbReference type="SUPFAM" id="SSF46689">
    <property type="entry name" value="Homeodomain-like"/>
    <property type="match status" value="1"/>
</dbReference>
<accession>A0ABS8XZ66</accession>
<dbReference type="Pfam" id="PF20240">
    <property type="entry name" value="DUF6597"/>
    <property type="match status" value="1"/>
</dbReference>
<dbReference type="PANTHER" id="PTHR46796:SF13">
    <property type="entry name" value="HTH-TYPE TRANSCRIPTIONAL ACTIVATOR RHAS"/>
    <property type="match status" value="1"/>
</dbReference>
<evidence type="ECO:0000313" key="5">
    <source>
        <dbReference type="EMBL" id="MCE4557137.1"/>
    </source>
</evidence>
<dbReference type="Gene3D" id="1.10.10.60">
    <property type="entry name" value="Homeodomain-like"/>
    <property type="match status" value="1"/>
</dbReference>
<evidence type="ECO:0000256" key="2">
    <source>
        <dbReference type="ARBA" id="ARBA00023125"/>
    </source>
</evidence>
<dbReference type="RefSeq" id="WP_233374514.1">
    <property type="nucleotide sequence ID" value="NZ_JAJTWU010000009.1"/>
</dbReference>
<protein>
    <submittedName>
        <fullName evidence="5">Helix-turn-helix transcriptional regulator</fullName>
    </submittedName>
</protein>
<dbReference type="EMBL" id="JAJTWU010000009">
    <property type="protein sequence ID" value="MCE4557137.1"/>
    <property type="molecule type" value="Genomic_DNA"/>
</dbReference>
<feature type="domain" description="HTH araC/xylS-type" evidence="4">
    <location>
        <begin position="167"/>
        <end position="269"/>
    </location>
</feature>
<sequence>MTIGKTRPARGLPPARGVLHRLRVGEFAHGRVEAPTDLADRVEHFWLVRWNLEGLPPQVQETLPHPNLHLVVEPERADLWGVHTGRWTRRLEGRSMAFGIKFRPGALRAWLGRAVSGLANASLPAQALMGDDVQRLAEVLHAADDASAADLASDVLRAHLPPSSEPALLAGRIVDSAAADHELLSAQQLADRWGMTLRSLQRFFSQHVGVGPKWVINRYRLHEALARVQAGQPVSWAALAQELGYFDQAHFIADFRRLVGCTPAAYSQAWHRR</sequence>
<evidence type="ECO:0000259" key="4">
    <source>
        <dbReference type="PROSITE" id="PS01124"/>
    </source>
</evidence>
<keyword evidence="1" id="KW-0805">Transcription regulation</keyword>
<dbReference type="Proteomes" id="UP001200741">
    <property type="component" value="Unassembled WGS sequence"/>
</dbReference>
<proteinExistence type="predicted"/>
<keyword evidence="3" id="KW-0804">Transcription</keyword>
<organism evidence="5 6">
    <name type="scientific">Pelomonas cellulosilytica</name>
    <dbReference type="NCBI Taxonomy" id="2906762"/>
    <lineage>
        <taxon>Bacteria</taxon>
        <taxon>Pseudomonadati</taxon>
        <taxon>Pseudomonadota</taxon>
        <taxon>Betaproteobacteria</taxon>
        <taxon>Burkholderiales</taxon>
        <taxon>Sphaerotilaceae</taxon>
        <taxon>Roseateles</taxon>
    </lineage>
</organism>
<keyword evidence="2" id="KW-0238">DNA-binding</keyword>
<evidence type="ECO:0000313" key="6">
    <source>
        <dbReference type="Proteomes" id="UP001200741"/>
    </source>
</evidence>
<comment type="caution">
    <text evidence="5">The sequence shown here is derived from an EMBL/GenBank/DDBJ whole genome shotgun (WGS) entry which is preliminary data.</text>
</comment>
<dbReference type="InterPro" id="IPR046532">
    <property type="entry name" value="DUF6597"/>
</dbReference>
<name>A0ABS8XZ66_9BURK</name>
<evidence type="ECO:0000256" key="3">
    <source>
        <dbReference type="ARBA" id="ARBA00023163"/>
    </source>
</evidence>
<evidence type="ECO:0000256" key="1">
    <source>
        <dbReference type="ARBA" id="ARBA00023015"/>
    </source>
</evidence>
<dbReference type="PANTHER" id="PTHR46796">
    <property type="entry name" value="HTH-TYPE TRANSCRIPTIONAL ACTIVATOR RHAS-RELATED"/>
    <property type="match status" value="1"/>
</dbReference>
<dbReference type="InterPro" id="IPR009057">
    <property type="entry name" value="Homeodomain-like_sf"/>
</dbReference>
<dbReference type="SMART" id="SM00342">
    <property type="entry name" value="HTH_ARAC"/>
    <property type="match status" value="1"/>
</dbReference>
<dbReference type="Pfam" id="PF12833">
    <property type="entry name" value="HTH_18"/>
    <property type="match status" value="1"/>
</dbReference>
<dbReference type="PROSITE" id="PS01124">
    <property type="entry name" value="HTH_ARAC_FAMILY_2"/>
    <property type="match status" value="1"/>
</dbReference>
<reference evidence="5 6" key="1">
    <citation type="submission" date="2021-12" db="EMBL/GenBank/DDBJ databases">
        <title>Genome seq of P8.</title>
        <authorList>
            <person name="Seo T."/>
        </authorList>
    </citation>
    <scope>NUCLEOTIDE SEQUENCE [LARGE SCALE GENOMIC DNA]</scope>
    <source>
        <strain evidence="5 6">P8</strain>
    </source>
</reference>
<gene>
    <name evidence="5" type="ORF">LXT13_22325</name>
</gene>
<dbReference type="InterPro" id="IPR050204">
    <property type="entry name" value="AraC_XylS_family_regulators"/>
</dbReference>